<keyword evidence="3" id="KW-1185">Reference proteome</keyword>
<evidence type="ECO:0000313" key="3">
    <source>
        <dbReference type="Proteomes" id="UP000231960"/>
    </source>
</evidence>
<dbReference type="EMBL" id="NIPO01000001">
    <property type="protein sequence ID" value="PJR03511.1"/>
    <property type="molecule type" value="Genomic_DNA"/>
</dbReference>
<protein>
    <submittedName>
        <fullName evidence="2">Uncharacterized protein</fullName>
    </submittedName>
</protein>
<proteinExistence type="predicted"/>
<keyword evidence="1" id="KW-0732">Signal</keyword>
<evidence type="ECO:0000256" key="1">
    <source>
        <dbReference type="SAM" id="SignalP"/>
    </source>
</evidence>
<dbReference type="RefSeq" id="WP_100677079.1">
    <property type="nucleotide sequence ID" value="NZ_NIPO01000001.1"/>
</dbReference>
<organism evidence="2 3">
    <name type="scientific">Avrilella dinanensis</name>
    <dbReference type="NCBI Taxonomy" id="2008672"/>
    <lineage>
        <taxon>Bacteria</taxon>
        <taxon>Pseudomonadati</taxon>
        <taxon>Bacteroidota</taxon>
        <taxon>Flavobacteriia</taxon>
        <taxon>Flavobacteriales</taxon>
        <taxon>Flavobacteriaceae</taxon>
        <taxon>Avrilella</taxon>
    </lineage>
</organism>
<comment type="caution">
    <text evidence="2">The sequence shown here is derived from an EMBL/GenBank/DDBJ whole genome shotgun (WGS) entry which is preliminary data.</text>
</comment>
<dbReference type="AlphaFoldDB" id="A0A2M9R3S3"/>
<feature type="chain" id="PRO_5014825489" evidence="1">
    <location>
        <begin position="20"/>
        <end position="199"/>
    </location>
</feature>
<reference evidence="2 3" key="1">
    <citation type="submission" date="2017-06" db="EMBL/GenBank/DDBJ databases">
        <title>Description of Avrilella dinanensis gen. nov. sp. nov.</title>
        <authorList>
            <person name="Leyer C."/>
            <person name="Sassi M."/>
            <person name="Minet J."/>
            <person name="Kayal S."/>
            <person name="Cattoir V."/>
        </authorList>
    </citation>
    <scope>NUCLEOTIDE SEQUENCE [LARGE SCALE GENOMIC DNA]</scope>
    <source>
        <strain evidence="2 3">UR159</strain>
    </source>
</reference>
<dbReference type="Proteomes" id="UP000231960">
    <property type="component" value="Unassembled WGS sequence"/>
</dbReference>
<gene>
    <name evidence="2" type="ORF">CDL10_02520</name>
</gene>
<accession>A0A2M9R3S3</accession>
<sequence>MRKISYILSFVLLSAGFVACDNEPIDEEVKNDYKQGEQILRFDLNGVTRVAKGNEISTSVSGNGSLTIDVNIKDEHNDFRNISFRIIASGAEKGNYGTYYSNFSPEDSGYSSARLNYAGDEWDWDYSTQYTNQDIPDDQIFELNRGSITITEINENARQIEGNFEFELVPPYGLELEQGVPYPTAQLVTNGEFKYITVE</sequence>
<dbReference type="PROSITE" id="PS51257">
    <property type="entry name" value="PROKAR_LIPOPROTEIN"/>
    <property type="match status" value="1"/>
</dbReference>
<dbReference type="OrthoDB" id="1346823at2"/>
<feature type="signal peptide" evidence="1">
    <location>
        <begin position="1"/>
        <end position="19"/>
    </location>
</feature>
<name>A0A2M9R3S3_9FLAO</name>
<evidence type="ECO:0000313" key="2">
    <source>
        <dbReference type="EMBL" id="PJR03511.1"/>
    </source>
</evidence>